<dbReference type="AlphaFoldDB" id="A0A9D1SFU5"/>
<evidence type="ECO:0000313" key="2">
    <source>
        <dbReference type="EMBL" id="HIU58475.1"/>
    </source>
</evidence>
<accession>A0A9D1SFU5</accession>
<name>A0A9D1SFU5_9FIRM</name>
<evidence type="ECO:0000313" key="3">
    <source>
        <dbReference type="Proteomes" id="UP000824081"/>
    </source>
</evidence>
<dbReference type="EMBL" id="DVMZ01000004">
    <property type="protein sequence ID" value="HIU58475.1"/>
    <property type="molecule type" value="Genomic_DNA"/>
</dbReference>
<feature type="non-terminal residue" evidence="2">
    <location>
        <position position="1"/>
    </location>
</feature>
<feature type="compositionally biased region" description="Basic residues" evidence="1">
    <location>
        <begin position="70"/>
        <end position="84"/>
    </location>
</feature>
<evidence type="ECO:0000256" key="1">
    <source>
        <dbReference type="SAM" id="MobiDB-lite"/>
    </source>
</evidence>
<comment type="caution">
    <text evidence="2">The sequence shown here is derived from an EMBL/GenBank/DDBJ whole genome shotgun (WGS) entry which is preliminary data.</text>
</comment>
<dbReference type="Proteomes" id="UP000824081">
    <property type="component" value="Unassembled WGS sequence"/>
</dbReference>
<protein>
    <submittedName>
        <fullName evidence="2">Uncharacterized protein</fullName>
    </submittedName>
</protein>
<reference evidence="2" key="2">
    <citation type="journal article" date="2021" name="PeerJ">
        <title>Extensive microbial diversity within the chicken gut microbiome revealed by metagenomics and culture.</title>
        <authorList>
            <person name="Gilroy R."/>
            <person name="Ravi A."/>
            <person name="Getino M."/>
            <person name="Pursley I."/>
            <person name="Horton D.L."/>
            <person name="Alikhan N.F."/>
            <person name="Baker D."/>
            <person name="Gharbi K."/>
            <person name="Hall N."/>
            <person name="Watson M."/>
            <person name="Adriaenssens E.M."/>
            <person name="Foster-Nyarko E."/>
            <person name="Jarju S."/>
            <person name="Secka A."/>
            <person name="Antonio M."/>
            <person name="Oren A."/>
            <person name="Chaudhuri R.R."/>
            <person name="La Ragione R."/>
            <person name="Hildebrand F."/>
            <person name="Pallen M.J."/>
        </authorList>
    </citation>
    <scope>NUCLEOTIDE SEQUENCE</scope>
    <source>
        <strain evidence="2">11687</strain>
    </source>
</reference>
<organism evidence="2 3">
    <name type="scientific">Candidatus Scatosoma pullistercoris</name>
    <dbReference type="NCBI Taxonomy" id="2840934"/>
    <lineage>
        <taxon>Bacteria</taxon>
        <taxon>Bacillati</taxon>
        <taxon>Bacillota</taxon>
        <taxon>Clostridia</taxon>
        <taxon>Candidatus Scatosoma</taxon>
    </lineage>
</organism>
<proteinExistence type="predicted"/>
<reference evidence="2" key="1">
    <citation type="submission" date="2020-10" db="EMBL/GenBank/DDBJ databases">
        <authorList>
            <person name="Gilroy R."/>
        </authorList>
    </citation>
    <scope>NUCLEOTIDE SEQUENCE</scope>
    <source>
        <strain evidence="2">11687</strain>
    </source>
</reference>
<feature type="region of interest" description="Disordered" evidence="1">
    <location>
        <begin position="60"/>
        <end position="84"/>
    </location>
</feature>
<sequence length="84" mass="10100">IKPIDDSLQVYELPSSFTREDLQRLRESKQNIAEDTAAYEEEHKNDLRYVEYNKQFEEREKALQDETDKKGRKKKRKPPKMLGE</sequence>
<feature type="compositionally biased region" description="Basic and acidic residues" evidence="1">
    <location>
        <begin position="60"/>
        <end position="69"/>
    </location>
</feature>
<gene>
    <name evidence="2" type="ORF">IAC57_00090</name>
</gene>